<dbReference type="RefSeq" id="WP_035476985.1">
    <property type="nucleotide sequence ID" value="NZ_CADFGL010000001.1"/>
</dbReference>
<proteinExistence type="predicted"/>
<sequence length="110" mass="11483">MKLRLLMAVVSAVLFLAPRAASADDTTTQRGAELSTGTPAGSSASHRLMQHANESAQATTDMSLSEPATSGSQSVQNVSYGGVATGRSETGARQNMRCSARPQCMIYFGQ</sequence>
<evidence type="ECO:0000313" key="3">
    <source>
        <dbReference type="EMBL" id="CAB3644236.1"/>
    </source>
</evidence>
<evidence type="ECO:0000256" key="2">
    <source>
        <dbReference type="SAM" id="SignalP"/>
    </source>
</evidence>
<feature type="signal peptide" evidence="2">
    <location>
        <begin position="1"/>
        <end position="23"/>
    </location>
</feature>
<feature type="compositionally biased region" description="Polar residues" evidence="1">
    <location>
        <begin position="52"/>
        <end position="79"/>
    </location>
</feature>
<feature type="region of interest" description="Disordered" evidence="1">
    <location>
        <begin position="21"/>
        <end position="96"/>
    </location>
</feature>
<reference evidence="3 4" key="1">
    <citation type="submission" date="2020-04" db="EMBL/GenBank/DDBJ databases">
        <authorList>
            <person name="De Canck E."/>
        </authorList>
    </citation>
    <scope>NUCLEOTIDE SEQUENCE [LARGE SCALE GENOMIC DNA]</scope>
    <source>
        <strain evidence="3 4">LMG 22037</strain>
    </source>
</reference>
<feature type="chain" id="PRO_5026942842" evidence="2">
    <location>
        <begin position="24"/>
        <end position="110"/>
    </location>
</feature>
<keyword evidence="2" id="KW-0732">Signal</keyword>
<dbReference type="Proteomes" id="UP000494249">
    <property type="component" value="Unassembled WGS sequence"/>
</dbReference>
<dbReference type="AlphaFoldDB" id="A0A6J4ZVP7"/>
<evidence type="ECO:0000256" key="1">
    <source>
        <dbReference type="SAM" id="MobiDB-lite"/>
    </source>
</evidence>
<organism evidence="3 4">
    <name type="scientific">Paraburkholderia phenoliruptrix</name>
    <dbReference type="NCBI Taxonomy" id="252970"/>
    <lineage>
        <taxon>Bacteria</taxon>
        <taxon>Pseudomonadati</taxon>
        <taxon>Pseudomonadota</taxon>
        <taxon>Betaproteobacteria</taxon>
        <taxon>Burkholderiales</taxon>
        <taxon>Burkholderiaceae</taxon>
        <taxon>Paraburkholderia</taxon>
    </lineage>
</organism>
<accession>A0A6J4ZVP7</accession>
<dbReference type="EMBL" id="CADIKB010000001">
    <property type="protein sequence ID" value="CAB3644236.1"/>
    <property type="molecule type" value="Genomic_DNA"/>
</dbReference>
<protein>
    <submittedName>
        <fullName evidence="3">Uncharacterized protein</fullName>
    </submittedName>
</protein>
<feature type="compositionally biased region" description="Polar residues" evidence="1">
    <location>
        <begin position="87"/>
        <end position="96"/>
    </location>
</feature>
<feature type="compositionally biased region" description="Polar residues" evidence="1">
    <location>
        <begin position="24"/>
        <end position="45"/>
    </location>
</feature>
<gene>
    <name evidence="3" type="ORF">LMG22037_00572</name>
</gene>
<name>A0A6J4ZVP7_9BURK</name>
<evidence type="ECO:0000313" key="4">
    <source>
        <dbReference type="Proteomes" id="UP000494249"/>
    </source>
</evidence>